<keyword evidence="14" id="KW-0732">Signal</keyword>
<keyword evidence="6 12" id="KW-0479">Metal-binding</keyword>
<dbReference type="SUPFAM" id="SSF48264">
    <property type="entry name" value="Cytochrome P450"/>
    <property type="match status" value="1"/>
</dbReference>
<keyword evidence="4 12" id="KW-0349">Heme</keyword>
<evidence type="ECO:0000256" key="12">
    <source>
        <dbReference type="PIRSR" id="PIRSR602402-1"/>
    </source>
</evidence>
<evidence type="ECO:0000313" key="15">
    <source>
        <dbReference type="EMBL" id="PHH66171.1"/>
    </source>
</evidence>
<dbReference type="AlphaFoldDB" id="A0A2C5YH00"/>
<dbReference type="PANTHER" id="PTHR24287">
    <property type="entry name" value="P450, PUTATIVE (EUROFUNG)-RELATED"/>
    <property type="match status" value="1"/>
</dbReference>
<evidence type="ECO:0000256" key="8">
    <source>
        <dbReference type="ARBA" id="ARBA00023002"/>
    </source>
</evidence>
<dbReference type="GO" id="GO:0020037">
    <property type="term" value="F:heme binding"/>
    <property type="evidence" value="ECO:0007669"/>
    <property type="project" value="InterPro"/>
</dbReference>
<dbReference type="Proteomes" id="UP000226192">
    <property type="component" value="Unassembled WGS sequence"/>
</dbReference>
<evidence type="ECO:0000256" key="2">
    <source>
        <dbReference type="ARBA" id="ARBA00004167"/>
    </source>
</evidence>
<dbReference type="PRINTS" id="PR00385">
    <property type="entry name" value="P450"/>
</dbReference>
<evidence type="ECO:0008006" key="17">
    <source>
        <dbReference type="Google" id="ProtNLM"/>
    </source>
</evidence>
<keyword evidence="11" id="KW-0472">Membrane</keyword>
<evidence type="ECO:0000313" key="16">
    <source>
        <dbReference type="Proteomes" id="UP000226192"/>
    </source>
</evidence>
<evidence type="ECO:0000256" key="13">
    <source>
        <dbReference type="RuleBase" id="RU000461"/>
    </source>
</evidence>
<dbReference type="InterPro" id="IPR001128">
    <property type="entry name" value="Cyt_P450"/>
</dbReference>
<keyword evidence="8 13" id="KW-0560">Oxidoreductase</keyword>
<dbReference type="GO" id="GO:0016020">
    <property type="term" value="C:membrane"/>
    <property type="evidence" value="ECO:0007669"/>
    <property type="project" value="UniProtKB-SubCell"/>
</dbReference>
<keyword evidence="7" id="KW-1133">Transmembrane helix</keyword>
<feature type="binding site" description="axial binding residue" evidence="12">
    <location>
        <position position="460"/>
    </location>
    <ligand>
        <name>heme</name>
        <dbReference type="ChEBI" id="CHEBI:30413"/>
    </ligand>
    <ligandPart>
        <name>Fe</name>
        <dbReference type="ChEBI" id="CHEBI:18248"/>
    </ligandPart>
</feature>
<dbReference type="InterPro" id="IPR002974">
    <property type="entry name" value="Cyt_P450_E_CYP52_ascomycetes"/>
</dbReference>
<sequence>MQIAALFFVLSGAFAFTWLVRQVLDRCRHASQAKKLGCQPPRWGVYHEPSGFIGLIEAVRAVSDKVFPDFLNERFEHLREKRGSHMGTVQLKTFPFRTTLFTTDPQNIQAILALKFKDFELGPNRTENFKPLLGHGIFASNGKTWEHSRAMLRPSFTRSQITDLDLEERHVQSLFSVLNKKIGPDGWTDFVDLQPLFFHLTLDSATEFLFGESVDSQLSEQDNGFANAFDSAQATLSLGAKMGANLFWLVHTPKFHRDVKLVHDFVDRFVAKTLSGSEKSNMDDRYVFLRALAEQTSDPAELRSELLNILLAGRDTTASTLGWFFYTMCETRYQKLYHKLRTVIIEEFGTYENPRDITFERLKGCQYLQYCVNEIIRLYPAVPVNVRTAATDTTLPTGGGPDGKAPVYVRKGQDVGYSVYVLHRREDIWGPDAKVFRPERWADVRPGWGYLPFNGGPRICLGQQFALTELSYVIVRMMQRIDQLDGSRAGPIRHALTLTNAPDKANMRLHFVQ</sequence>
<keyword evidence="10 13" id="KW-0503">Monooxygenase</keyword>
<evidence type="ECO:0000256" key="11">
    <source>
        <dbReference type="ARBA" id="ARBA00023136"/>
    </source>
</evidence>
<keyword evidence="5" id="KW-0812">Transmembrane</keyword>
<evidence type="ECO:0000256" key="6">
    <source>
        <dbReference type="ARBA" id="ARBA00022723"/>
    </source>
</evidence>
<evidence type="ECO:0000256" key="4">
    <source>
        <dbReference type="ARBA" id="ARBA00022617"/>
    </source>
</evidence>
<dbReference type="GO" id="GO:0016712">
    <property type="term" value="F:oxidoreductase activity, acting on paired donors, with incorporation or reduction of molecular oxygen, reduced flavin or flavoprotein as one donor, and incorporation of one atom of oxygen"/>
    <property type="evidence" value="ECO:0007669"/>
    <property type="project" value="InterPro"/>
</dbReference>
<dbReference type="PRINTS" id="PR00464">
    <property type="entry name" value="EP450II"/>
</dbReference>
<dbReference type="CDD" id="cd11063">
    <property type="entry name" value="CYP52"/>
    <property type="match status" value="1"/>
</dbReference>
<comment type="subcellular location">
    <subcellularLocation>
        <location evidence="2">Membrane</location>
        <topology evidence="2">Single-pass membrane protein</topology>
    </subcellularLocation>
</comment>
<dbReference type="GO" id="GO:0005506">
    <property type="term" value="F:iron ion binding"/>
    <property type="evidence" value="ECO:0007669"/>
    <property type="project" value="InterPro"/>
</dbReference>
<gene>
    <name evidence="15" type="ORF">CDD81_234</name>
</gene>
<comment type="similarity">
    <text evidence="3 13">Belongs to the cytochrome P450 family.</text>
</comment>
<dbReference type="InterPro" id="IPR002402">
    <property type="entry name" value="Cyt_P450_E_grp-II"/>
</dbReference>
<dbReference type="Pfam" id="PF00067">
    <property type="entry name" value="p450"/>
    <property type="match status" value="1"/>
</dbReference>
<comment type="caution">
    <text evidence="15">The sequence shown here is derived from an EMBL/GenBank/DDBJ whole genome shotgun (WGS) entry which is preliminary data.</text>
</comment>
<reference evidence="15 16" key="1">
    <citation type="submission" date="2017-06" db="EMBL/GenBank/DDBJ databases">
        <title>Ant-infecting Ophiocordyceps genomes reveal a high diversity of potential behavioral manipulation genes and a possible major role for enterotoxins.</title>
        <authorList>
            <person name="De Bekker C."/>
            <person name="Evans H.C."/>
            <person name="Brachmann A."/>
            <person name="Hughes D.P."/>
        </authorList>
    </citation>
    <scope>NUCLEOTIDE SEQUENCE [LARGE SCALE GENOMIC DNA]</scope>
    <source>
        <strain evidence="15 16">Map64</strain>
    </source>
</reference>
<keyword evidence="9 12" id="KW-0408">Iron</keyword>
<keyword evidence="16" id="KW-1185">Reference proteome</keyword>
<dbReference type="OrthoDB" id="1470350at2759"/>
<dbReference type="STRING" id="1399860.A0A2C5YH00"/>
<feature type="signal peptide" evidence="14">
    <location>
        <begin position="1"/>
        <end position="15"/>
    </location>
</feature>
<evidence type="ECO:0000256" key="9">
    <source>
        <dbReference type="ARBA" id="ARBA00023004"/>
    </source>
</evidence>
<comment type="cofactor">
    <cofactor evidence="1 12">
        <name>heme</name>
        <dbReference type="ChEBI" id="CHEBI:30413"/>
    </cofactor>
</comment>
<name>A0A2C5YH00_9HYPO</name>
<accession>A0A2C5YH00</accession>
<organism evidence="15 16">
    <name type="scientific">Ophiocordyceps australis</name>
    <dbReference type="NCBI Taxonomy" id="1399860"/>
    <lineage>
        <taxon>Eukaryota</taxon>
        <taxon>Fungi</taxon>
        <taxon>Dikarya</taxon>
        <taxon>Ascomycota</taxon>
        <taxon>Pezizomycotina</taxon>
        <taxon>Sordariomycetes</taxon>
        <taxon>Hypocreomycetidae</taxon>
        <taxon>Hypocreales</taxon>
        <taxon>Ophiocordycipitaceae</taxon>
        <taxon>Ophiocordyceps</taxon>
    </lineage>
</organism>
<protein>
    <recommendedName>
        <fullName evidence="17">Cytochrome P450</fullName>
    </recommendedName>
</protein>
<proteinExistence type="inferred from homology"/>
<dbReference type="PROSITE" id="PS00086">
    <property type="entry name" value="CYTOCHROME_P450"/>
    <property type="match status" value="1"/>
</dbReference>
<evidence type="ECO:0000256" key="14">
    <source>
        <dbReference type="SAM" id="SignalP"/>
    </source>
</evidence>
<evidence type="ECO:0000256" key="10">
    <source>
        <dbReference type="ARBA" id="ARBA00023033"/>
    </source>
</evidence>
<evidence type="ECO:0000256" key="7">
    <source>
        <dbReference type="ARBA" id="ARBA00022989"/>
    </source>
</evidence>
<evidence type="ECO:0000256" key="3">
    <source>
        <dbReference type="ARBA" id="ARBA00010617"/>
    </source>
</evidence>
<dbReference type="Gene3D" id="1.10.630.10">
    <property type="entry name" value="Cytochrome P450"/>
    <property type="match status" value="1"/>
</dbReference>
<dbReference type="InterPro" id="IPR017972">
    <property type="entry name" value="Cyt_P450_CS"/>
</dbReference>
<dbReference type="InterPro" id="IPR036396">
    <property type="entry name" value="Cyt_P450_sf"/>
</dbReference>
<evidence type="ECO:0000256" key="5">
    <source>
        <dbReference type="ARBA" id="ARBA00022692"/>
    </source>
</evidence>
<evidence type="ECO:0000256" key="1">
    <source>
        <dbReference type="ARBA" id="ARBA00001971"/>
    </source>
</evidence>
<dbReference type="EMBL" id="NJET01000010">
    <property type="protein sequence ID" value="PHH66171.1"/>
    <property type="molecule type" value="Genomic_DNA"/>
</dbReference>
<feature type="chain" id="PRO_5012406195" description="Cytochrome P450" evidence="14">
    <location>
        <begin position="16"/>
        <end position="513"/>
    </location>
</feature>
<dbReference type="PRINTS" id="PR01239">
    <property type="entry name" value="EP450IICYP52"/>
</dbReference>
<dbReference type="InterPro" id="IPR047146">
    <property type="entry name" value="Cyt_P450_E_CYP52_fungi"/>
</dbReference>
<dbReference type="PANTHER" id="PTHR24287:SF1">
    <property type="entry name" value="P450, PUTATIVE (EUROFUNG)-RELATED"/>
    <property type="match status" value="1"/>
</dbReference>